<dbReference type="RefSeq" id="XP_062639417.1">
    <property type="nucleotide sequence ID" value="XM_062776471.1"/>
</dbReference>
<dbReference type="PANTHER" id="PTHR15549:SF30">
    <property type="entry name" value="MID2 DOMAIN-CONTAINING PROTEIN"/>
    <property type="match status" value="1"/>
</dbReference>
<keyword evidence="3 6" id="KW-1133">Transmembrane helix</keyword>
<feature type="compositionally biased region" description="Polar residues" evidence="5">
    <location>
        <begin position="224"/>
        <end position="244"/>
    </location>
</feature>
<dbReference type="EMBL" id="MU853564">
    <property type="protein sequence ID" value="KAK4146046.1"/>
    <property type="molecule type" value="Genomic_DNA"/>
</dbReference>
<dbReference type="GeneID" id="87813084"/>
<dbReference type="Proteomes" id="UP001302676">
    <property type="component" value="Unassembled WGS sequence"/>
</dbReference>
<evidence type="ECO:0000256" key="2">
    <source>
        <dbReference type="ARBA" id="ARBA00022692"/>
    </source>
</evidence>
<feature type="region of interest" description="Disordered" evidence="5">
    <location>
        <begin position="279"/>
        <end position="354"/>
    </location>
</feature>
<evidence type="ECO:0000256" key="5">
    <source>
        <dbReference type="SAM" id="MobiDB-lite"/>
    </source>
</evidence>
<sequence>MGVSRRLRLLPMWVLALVVASASAADPIVDFSFYPEKAQDCLYSAATSSQCESKTVDATNSCFCRNGGDFITTAATCIGKSAPGAVSKTYDTMSDACKLSQTPITITKQEFIRAANGPSPTATATTSSASSTSTTQSSTSTSASATTTGPVPTTSRPPSEDNGDSGALSTGVMVGIIVGVIGGLAMLGAAVYLFFRRRKKLGEESHPMLPQHQNQHEQQHQAHNSMAPSGHDSTASAYYSSPPTTAGWPKKDWSTSPDLRVSGRTSDFNWESASQLAYPGSAVTTSPPPLPVQELDASEPLPGSTAAPVEMGGTPVASTPPVPNTQYIQPYNPSGQQYSGQQYPAPGWGQQGRE</sequence>
<feature type="signal peptide" evidence="7">
    <location>
        <begin position="1"/>
        <end position="24"/>
    </location>
</feature>
<evidence type="ECO:0000256" key="7">
    <source>
        <dbReference type="SAM" id="SignalP"/>
    </source>
</evidence>
<feature type="chain" id="PRO_5042982824" description="Extracellular membrane protein CFEM domain-containing protein" evidence="7">
    <location>
        <begin position="25"/>
        <end position="354"/>
    </location>
</feature>
<dbReference type="AlphaFoldDB" id="A0AAN6ZR26"/>
<proteinExistence type="predicted"/>
<dbReference type="NCBIfam" id="TIGR01167">
    <property type="entry name" value="LPXTG_anchor"/>
    <property type="match status" value="1"/>
</dbReference>
<keyword evidence="2 6" id="KW-0812">Transmembrane</keyword>
<feature type="region of interest" description="Disordered" evidence="5">
    <location>
        <begin position="115"/>
        <end position="166"/>
    </location>
</feature>
<feature type="compositionally biased region" description="Polar residues" evidence="5">
    <location>
        <begin position="324"/>
        <end position="342"/>
    </location>
</feature>
<dbReference type="PANTHER" id="PTHR15549">
    <property type="entry name" value="PAIRED IMMUNOGLOBULIN-LIKE TYPE 2 RECEPTOR"/>
    <property type="match status" value="1"/>
</dbReference>
<accession>A0AAN6ZR26</accession>
<protein>
    <recommendedName>
        <fullName evidence="10">Extracellular membrane protein CFEM domain-containing protein</fullName>
    </recommendedName>
</protein>
<evidence type="ECO:0008006" key="10">
    <source>
        <dbReference type="Google" id="ProtNLM"/>
    </source>
</evidence>
<keyword evidence="7" id="KW-0732">Signal</keyword>
<evidence type="ECO:0000313" key="8">
    <source>
        <dbReference type="EMBL" id="KAK4146046.1"/>
    </source>
</evidence>
<evidence type="ECO:0000256" key="4">
    <source>
        <dbReference type="ARBA" id="ARBA00023136"/>
    </source>
</evidence>
<reference evidence="8" key="1">
    <citation type="journal article" date="2023" name="Mol. Phylogenet. Evol.">
        <title>Genome-scale phylogeny and comparative genomics of the fungal order Sordariales.</title>
        <authorList>
            <person name="Hensen N."/>
            <person name="Bonometti L."/>
            <person name="Westerberg I."/>
            <person name="Brannstrom I.O."/>
            <person name="Guillou S."/>
            <person name="Cros-Aarteil S."/>
            <person name="Calhoun S."/>
            <person name="Haridas S."/>
            <person name="Kuo A."/>
            <person name="Mondo S."/>
            <person name="Pangilinan J."/>
            <person name="Riley R."/>
            <person name="LaButti K."/>
            <person name="Andreopoulos B."/>
            <person name="Lipzen A."/>
            <person name="Chen C."/>
            <person name="Yan M."/>
            <person name="Daum C."/>
            <person name="Ng V."/>
            <person name="Clum A."/>
            <person name="Steindorff A."/>
            <person name="Ohm R.A."/>
            <person name="Martin F."/>
            <person name="Silar P."/>
            <person name="Natvig D.O."/>
            <person name="Lalanne C."/>
            <person name="Gautier V."/>
            <person name="Ament-Velasquez S.L."/>
            <person name="Kruys A."/>
            <person name="Hutchinson M.I."/>
            <person name="Powell A.J."/>
            <person name="Barry K."/>
            <person name="Miller A.N."/>
            <person name="Grigoriev I.V."/>
            <person name="Debuchy R."/>
            <person name="Gladieux P."/>
            <person name="Hiltunen Thoren M."/>
            <person name="Johannesson H."/>
        </authorList>
    </citation>
    <scope>NUCLEOTIDE SEQUENCE</scope>
    <source>
        <strain evidence="8">CBS 141.50</strain>
    </source>
</reference>
<dbReference type="InterPro" id="IPR051694">
    <property type="entry name" value="Immunoregulatory_rcpt-like"/>
</dbReference>
<name>A0AAN6ZR26_9PEZI</name>
<dbReference type="GO" id="GO:0016020">
    <property type="term" value="C:membrane"/>
    <property type="evidence" value="ECO:0007669"/>
    <property type="project" value="UniProtKB-SubCell"/>
</dbReference>
<dbReference type="GO" id="GO:0071944">
    <property type="term" value="C:cell periphery"/>
    <property type="evidence" value="ECO:0007669"/>
    <property type="project" value="UniProtKB-ARBA"/>
</dbReference>
<keyword evidence="4 6" id="KW-0472">Membrane</keyword>
<comment type="subcellular location">
    <subcellularLocation>
        <location evidence="1">Membrane</location>
        <topology evidence="1">Single-pass membrane protein</topology>
    </subcellularLocation>
</comment>
<evidence type="ECO:0000313" key="9">
    <source>
        <dbReference type="Proteomes" id="UP001302676"/>
    </source>
</evidence>
<keyword evidence="9" id="KW-1185">Reference proteome</keyword>
<gene>
    <name evidence="8" type="ORF">C8A04DRAFT_10121</name>
</gene>
<evidence type="ECO:0000256" key="3">
    <source>
        <dbReference type="ARBA" id="ARBA00022989"/>
    </source>
</evidence>
<evidence type="ECO:0000256" key="6">
    <source>
        <dbReference type="SAM" id="Phobius"/>
    </source>
</evidence>
<evidence type="ECO:0000256" key="1">
    <source>
        <dbReference type="ARBA" id="ARBA00004167"/>
    </source>
</evidence>
<feature type="region of interest" description="Disordered" evidence="5">
    <location>
        <begin position="208"/>
        <end position="256"/>
    </location>
</feature>
<comment type="caution">
    <text evidence="8">The sequence shown here is derived from an EMBL/GenBank/DDBJ whole genome shotgun (WGS) entry which is preliminary data.</text>
</comment>
<organism evidence="8 9">
    <name type="scientific">Dichotomopilus funicola</name>
    <dbReference type="NCBI Taxonomy" id="1934379"/>
    <lineage>
        <taxon>Eukaryota</taxon>
        <taxon>Fungi</taxon>
        <taxon>Dikarya</taxon>
        <taxon>Ascomycota</taxon>
        <taxon>Pezizomycotina</taxon>
        <taxon>Sordariomycetes</taxon>
        <taxon>Sordariomycetidae</taxon>
        <taxon>Sordariales</taxon>
        <taxon>Chaetomiaceae</taxon>
        <taxon>Dichotomopilus</taxon>
    </lineage>
</organism>
<reference evidence="8" key="2">
    <citation type="submission" date="2023-05" db="EMBL/GenBank/DDBJ databases">
        <authorList>
            <consortium name="Lawrence Berkeley National Laboratory"/>
            <person name="Steindorff A."/>
            <person name="Hensen N."/>
            <person name="Bonometti L."/>
            <person name="Westerberg I."/>
            <person name="Brannstrom I.O."/>
            <person name="Guillou S."/>
            <person name="Cros-Aarteil S."/>
            <person name="Calhoun S."/>
            <person name="Haridas S."/>
            <person name="Kuo A."/>
            <person name="Mondo S."/>
            <person name="Pangilinan J."/>
            <person name="Riley R."/>
            <person name="Labutti K."/>
            <person name="Andreopoulos B."/>
            <person name="Lipzen A."/>
            <person name="Chen C."/>
            <person name="Yanf M."/>
            <person name="Daum C."/>
            <person name="Ng V."/>
            <person name="Clum A."/>
            <person name="Ohm R."/>
            <person name="Martin F."/>
            <person name="Silar P."/>
            <person name="Natvig D."/>
            <person name="Lalanne C."/>
            <person name="Gautier V."/>
            <person name="Ament-Velasquez S.L."/>
            <person name="Kruys A."/>
            <person name="Hutchinson M.I."/>
            <person name="Powell A.J."/>
            <person name="Barry K."/>
            <person name="Miller A.N."/>
            <person name="Grigoriev I.V."/>
            <person name="Debuchy R."/>
            <person name="Gladieux P."/>
            <person name="Thoren M.H."/>
            <person name="Johannesson H."/>
        </authorList>
    </citation>
    <scope>NUCLEOTIDE SEQUENCE</scope>
    <source>
        <strain evidence="8">CBS 141.50</strain>
    </source>
</reference>
<feature type="compositionally biased region" description="Low complexity" evidence="5">
    <location>
        <begin position="118"/>
        <end position="157"/>
    </location>
</feature>
<feature type="transmembrane region" description="Helical" evidence="6">
    <location>
        <begin position="172"/>
        <end position="195"/>
    </location>
</feature>